<evidence type="ECO:0000256" key="7">
    <source>
        <dbReference type="ARBA" id="ARBA00022967"/>
    </source>
</evidence>
<keyword evidence="6 15" id="KW-0067">ATP-binding</keyword>
<evidence type="ECO:0000259" key="14">
    <source>
        <dbReference type="PROSITE" id="PS50893"/>
    </source>
</evidence>
<name>A0ABV1SDS2_9RHOB</name>
<evidence type="ECO:0000256" key="5">
    <source>
        <dbReference type="ARBA" id="ARBA00022741"/>
    </source>
</evidence>
<evidence type="ECO:0000256" key="9">
    <source>
        <dbReference type="ARBA" id="ARBA00023136"/>
    </source>
</evidence>
<keyword evidence="7" id="KW-1278">Translocase</keyword>
<dbReference type="PROSITE" id="PS50893">
    <property type="entry name" value="ABC_TRANSPORTER_2"/>
    <property type="match status" value="1"/>
</dbReference>
<sequence length="329" mass="35930">MTIHHSETLITPALQLDHISVEYPRYGESPHVAIRDLSLTIAPGEILALVGETGAGKTLLARTIMGAIPGGGDRTTGEMAYNGRPFSDLGASDSPIKPARDISMIVSNPRRELNPVLTVGQQITNVIRHHLRLSAKEAQHRALEMLRAVSIPDPERRMDAYPHELSGGMAQRVVIAIALACDPGLVISDDATSALDVTVQLQVLELLQKMVSGKDVAALVITRDIAIAAHFCDRVAILYEGELVEVAPREAFFDRPHHPYSILLMAAFAHSPELRAAWTAEPLSSDPPRPACSFAHRCVRRQSRCFSEAPMLRTTADNRLTRCHFPVEG</sequence>
<dbReference type="EMBL" id="JAYWLC010000002">
    <property type="protein sequence ID" value="MER5171062.1"/>
    <property type="molecule type" value="Genomic_DNA"/>
</dbReference>
<organism evidence="15 16">
    <name type="scientific">Thioclava kandeliae</name>
    <dbReference type="NCBI Taxonomy" id="3070818"/>
    <lineage>
        <taxon>Bacteria</taxon>
        <taxon>Pseudomonadati</taxon>
        <taxon>Pseudomonadota</taxon>
        <taxon>Alphaproteobacteria</taxon>
        <taxon>Rhodobacterales</taxon>
        <taxon>Paracoccaceae</taxon>
        <taxon>Thioclava</taxon>
    </lineage>
</organism>
<dbReference type="EC" id="7.2.2.11" evidence="11"/>
<dbReference type="InterPro" id="IPR017871">
    <property type="entry name" value="ABC_transporter-like_CS"/>
</dbReference>
<evidence type="ECO:0000256" key="13">
    <source>
        <dbReference type="ARBA" id="ARBA00048610"/>
    </source>
</evidence>
<feature type="domain" description="ABC transporter" evidence="14">
    <location>
        <begin position="14"/>
        <end position="265"/>
    </location>
</feature>
<dbReference type="NCBIfam" id="TIGR01727">
    <property type="entry name" value="oligo_HPY"/>
    <property type="match status" value="1"/>
</dbReference>
<dbReference type="GO" id="GO:0005524">
    <property type="term" value="F:ATP binding"/>
    <property type="evidence" value="ECO:0007669"/>
    <property type="project" value="UniProtKB-KW"/>
</dbReference>
<dbReference type="Pfam" id="PF00005">
    <property type="entry name" value="ABC_tran"/>
    <property type="match status" value="1"/>
</dbReference>
<keyword evidence="8" id="KW-0406">Ion transport</keyword>
<reference evidence="15 16" key="1">
    <citation type="submission" date="2024-01" db="EMBL/GenBank/DDBJ databases">
        <authorList>
            <person name="Deng Y."/>
            <person name="Su J."/>
        </authorList>
    </citation>
    <scope>NUCLEOTIDE SEQUENCE [LARGE SCALE GENOMIC DNA]</scope>
    <source>
        <strain evidence="15 16">CPCC 100088</strain>
    </source>
</reference>
<accession>A0ABV1SDS2</accession>
<reference evidence="15 16" key="2">
    <citation type="submission" date="2024-06" db="EMBL/GenBank/DDBJ databases">
        <title>Thioclava kandeliae sp. nov. from a rhizosphere soil sample of Kandelia candel in a mangrove.</title>
        <authorList>
            <person name="Mu T."/>
        </authorList>
    </citation>
    <scope>NUCLEOTIDE SEQUENCE [LARGE SCALE GENOMIC DNA]</scope>
    <source>
        <strain evidence="15 16">CPCC 100088</strain>
    </source>
</reference>
<comment type="subcellular location">
    <subcellularLocation>
        <location evidence="1">Cell inner membrane</location>
        <topology evidence="1">Peripheral membrane protein</topology>
    </subcellularLocation>
</comment>
<gene>
    <name evidence="15" type="ORF">VSX56_04665</name>
</gene>
<evidence type="ECO:0000256" key="3">
    <source>
        <dbReference type="ARBA" id="ARBA00022448"/>
    </source>
</evidence>
<evidence type="ECO:0000256" key="11">
    <source>
        <dbReference type="ARBA" id="ARBA00039098"/>
    </source>
</evidence>
<comment type="caution">
    <text evidence="15">The sequence shown here is derived from an EMBL/GenBank/DDBJ whole genome shotgun (WGS) entry which is preliminary data.</text>
</comment>
<evidence type="ECO:0000256" key="6">
    <source>
        <dbReference type="ARBA" id="ARBA00022840"/>
    </source>
</evidence>
<keyword evidence="4" id="KW-1003">Cell membrane</keyword>
<evidence type="ECO:0000256" key="2">
    <source>
        <dbReference type="ARBA" id="ARBA00005417"/>
    </source>
</evidence>
<dbReference type="InterPro" id="IPR050388">
    <property type="entry name" value="ABC_Ni/Peptide_Import"/>
</dbReference>
<dbReference type="PANTHER" id="PTHR43297:SF13">
    <property type="entry name" value="NICKEL ABC TRANSPORTER, ATP-BINDING PROTEIN"/>
    <property type="match status" value="1"/>
</dbReference>
<comment type="similarity">
    <text evidence="2">Belongs to the ABC transporter superfamily.</text>
</comment>
<proteinExistence type="inferred from homology"/>
<protein>
    <recommendedName>
        <fullName evidence="12">Nickel import system ATP-binding protein NikD</fullName>
        <ecNumber evidence="11">7.2.2.11</ecNumber>
    </recommendedName>
</protein>
<dbReference type="SUPFAM" id="SSF52540">
    <property type="entry name" value="P-loop containing nucleoside triphosphate hydrolases"/>
    <property type="match status" value="1"/>
</dbReference>
<dbReference type="PROSITE" id="PS00211">
    <property type="entry name" value="ABC_TRANSPORTER_1"/>
    <property type="match status" value="1"/>
</dbReference>
<dbReference type="InterPro" id="IPR003593">
    <property type="entry name" value="AAA+_ATPase"/>
</dbReference>
<dbReference type="InterPro" id="IPR027417">
    <property type="entry name" value="P-loop_NTPase"/>
</dbReference>
<evidence type="ECO:0000313" key="15">
    <source>
        <dbReference type="EMBL" id="MER5171062.1"/>
    </source>
</evidence>
<keyword evidence="5" id="KW-0547">Nucleotide-binding</keyword>
<dbReference type="Pfam" id="PF08352">
    <property type="entry name" value="oligo_HPY"/>
    <property type="match status" value="1"/>
</dbReference>
<evidence type="ECO:0000256" key="1">
    <source>
        <dbReference type="ARBA" id="ARBA00004417"/>
    </source>
</evidence>
<keyword evidence="16" id="KW-1185">Reference proteome</keyword>
<keyword evidence="9" id="KW-0472">Membrane</keyword>
<dbReference type="PANTHER" id="PTHR43297">
    <property type="entry name" value="OLIGOPEPTIDE TRANSPORT ATP-BINDING PROTEIN APPD"/>
    <property type="match status" value="1"/>
</dbReference>
<dbReference type="RefSeq" id="WP_350935177.1">
    <property type="nucleotide sequence ID" value="NZ_JAYWLC010000002.1"/>
</dbReference>
<evidence type="ECO:0000256" key="4">
    <source>
        <dbReference type="ARBA" id="ARBA00022475"/>
    </source>
</evidence>
<keyword evidence="3" id="KW-0813">Transport</keyword>
<dbReference type="Gene3D" id="3.40.50.300">
    <property type="entry name" value="P-loop containing nucleotide triphosphate hydrolases"/>
    <property type="match status" value="1"/>
</dbReference>
<comment type="subunit">
    <text evidence="10">The complex is composed of two ATP-binding proteins (NikD and NikE), two transmembrane proteins (NikB and NikC) and a solute-binding protein (NikA).</text>
</comment>
<comment type="catalytic activity">
    <reaction evidence="13">
        <text>Ni(2+)(out) + ATP + H2O = Ni(2+)(in) + ADP + phosphate + H(+)</text>
        <dbReference type="Rhea" id="RHEA:15557"/>
        <dbReference type="ChEBI" id="CHEBI:15377"/>
        <dbReference type="ChEBI" id="CHEBI:15378"/>
        <dbReference type="ChEBI" id="CHEBI:30616"/>
        <dbReference type="ChEBI" id="CHEBI:43474"/>
        <dbReference type="ChEBI" id="CHEBI:49786"/>
        <dbReference type="ChEBI" id="CHEBI:456216"/>
        <dbReference type="EC" id="7.2.2.11"/>
    </reaction>
    <physiologicalReaction direction="left-to-right" evidence="13">
        <dbReference type="Rhea" id="RHEA:15558"/>
    </physiologicalReaction>
</comment>
<evidence type="ECO:0000256" key="8">
    <source>
        <dbReference type="ARBA" id="ARBA00023065"/>
    </source>
</evidence>
<dbReference type="SMART" id="SM00382">
    <property type="entry name" value="AAA"/>
    <property type="match status" value="1"/>
</dbReference>
<dbReference type="CDD" id="cd03257">
    <property type="entry name" value="ABC_NikE_OppD_transporters"/>
    <property type="match status" value="1"/>
</dbReference>
<evidence type="ECO:0000256" key="12">
    <source>
        <dbReference type="ARBA" id="ARBA00044143"/>
    </source>
</evidence>
<dbReference type="InterPro" id="IPR003439">
    <property type="entry name" value="ABC_transporter-like_ATP-bd"/>
</dbReference>
<dbReference type="Proteomes" id="UP001438953">
    <property type="component" value="Unassembled WGS sequence"/>
</dbReference>
<evidence type="ECO:0000313" key="16">
    <source>
        <dbReference type="Proteomes" id="UP001438953"/>
    </source>
</evidence>
<dbReference type="InterPro" id="IPR013563">
    <property type="entry name" value="Oligopep_ABC_C"/>
</dbReference>
<evidence type="ECO:0000256" key="10">
    <source>
        <dbReference type="ARBA" id="ARBA00038669"/>
    </source>
</evidence>